<dbReference type="EMBL" id="LAZR01006914">
    <property type="protein sequence ID" value="KKM88780.1"/>
    <property type="molecule type" value="Genomic_DNA"/>
</dbReference>
<name>A0A0F9NJ03_9ZZZZ</name>
<dbReference type="AlphaFoldDB" id="A0A0F9NJ03"/>
<proteinExistence type="predicted"/>
<sequence>MARIQEITLLTKQTEVNGALSLLCPYTAETAAASAWLESVLAGLTSAHRAGNFKLLLSANGSEFITVDKSMIRTITVTLDAAHQFAFDGGEHLPVVGELVAVNGAETTEYAYVKSFTVTSGTWASDAAGVFEVHKATNAFAANLEDNDIIEDSGGTTICDVVGSIAR</sequence>
<organism evidence="1">
    <name type="scientific">marine sediment metagenome</name>
    <dbReference type="NCBI Taxonomy" id="412755"/>
    <lineage>
        <taxon>unclassified sequences</taxon>
        <taxon>metagenomes</taxon>
        <taxon>ecological metagenomes</taxon>
    </lineage>
</organism>
<gene>
    <name evidence="1" type="ORF">LCGC14_1255270</name>
</gene>
<reference evidence="1" key="1">
    <citation type="journal article" date="2015" name="Nature">
        <title>Complex archaea that bridge the gap between prokaryotes and eukaryotes.</title>
        <authorList>
            <person name="Spang A."/>
            <person name="Saw J.H."/>
            <person name="Jorgensen S.L."/>
            <person name="Zaremba-Niedzwiedzka K."/>
            <person name="Martijn J."/>
            <person name="Lind A.E."/>
            <person name="van Eijk R."/>
            <person name="Schleper C."/>
            <person name="Guy L."/>
            <person name="Ettema T.J."/>
        </authorList>
    </citation>
    <scope>NUCLEOTIDE SEQUENCE</scope>
</reference>
<protein>
    <submittedName>
        <fullName evidence="1">Uncharacterized protein</fullName>
    </submittedName>
</protein>
<comment type="caution">
    <text evidence="1">The sequence shown here is derived from an EMBL/GenBank/DDBJ whole genome shotgun (WGS) entry which is preliminary data.</text>
</comment>
<evidence type="ECO:0000313" key="1">
    <source>
        <dbReference type="EMBL" id="KKM88780.1"/>
    </source>
</evidence>
<accession>A0A0F9NJ03</accession>